<keyword evidence="4" id="KW-0560">Oxidoreductase</keyword>
<evidence type="ECO:0000256" key="3">
    <source>
        <dbReference type="ARBA" id="ARBA00022827"/>
    </source>
</evidence>
<dbReference type="InterPro" id="IPR036188">
    <property type="entry name" value="FAD/NAD-bd_sf"/>
</dbReference>
<evidence type="ECO:0000256" key="4">
    <source>
        <dbReference type="ARBA" id="ARBA00023002"/>
    </source>
</evidence>
<dbReference type="Proteomes" id="UP001278766">
    <property type="component" value="Unassembled WGS sequence"/>
</dbReference>
<dbReference type="GO" id="GO:0050660">
    <property type="term" value="F:flavin adenine dinucleotide binding"/>
    <property type="evidence" value="ECO:0007669"/>
    <property type="project" value="InterPro"/>
</dbReference>
<dbReference type="EMBL" id="JAUEPN010000001">
    <property type="protein sequence ID" value="KAK3299855.1"/>
    <property type="molecule type" value="Genomic_DNA"/>
</dbReference>
<dbReference type="InterPro" id="IPR020946">
    <property type="entry name" value="Flavin_mOase-like"/>
</dbReference>
<reference evidence="6" key="1">
    <citation type="journal article" date="2023" name="Mol. Phylogenet. Evol.">
        <title>Genome-scale phylogeny and comparative genomics of the fungal order Sordariales.</title>
        <authorList>
            <person name="Hensen N."/>
            <person name="Bonometti L."/>
            <person name="Westerberg I."/>
            <person name="Brannstrom I.O."/>
            <person name="Guillou S."/>
            <person name="Cros-Aarteil S."/>
            <person name="Calhoun S."/>
            <person name="Haridas S."/>
            <person name="Kuo A."/>
            <person name="Mondo S."/>
            <person name="Pangilinan J."/>
            <person name="Riley R."/>
            <person name="LaButti K."/>
            <person name="Andreopoulos B."/>
            <person name="Lipzen A."/>
            <person name="Chen C."/>
            <person name="Yan M."/>
            <person name="Daum C."/>
            <person name="Ng V."/>
            <person name="Clum A."/>
            <person name="Steindorff A."/>
            <person name="Ohm R.A."/>
            <person name="Martin F."/>
            <person name="Silar P."/>
            <person name="Natvig D.O."/>
            <person name="Lalanne C."/>
            <person name="Gautier V."/>
            <person name="Ament-Velasquez S.L."/>
            <person name="Kruys A."/>
            <person name="Hutchinson M.I."/>
            <person name="Powell A.J."/>
            <person name="Barry K."/>
            <person name="Miller A.N."/>
            <person name="Grigoriev I.V."/>
            <person name="Debuchy R."/>
            <person name="Gladieux P."/>
            <person name="Hiltunen Thoren M."/>
            <person name="Johannesson H."/>
        </authorList>
    </citation>
    <scope>NUCLEOTIDE SEQUENCE</scope>
    <source>
        <strain evidence="6">CBS 168.71</strain>
    </source>
</reference>
<dbReference type="RefSeq" id="XP_062663369.1">
    <property type="nucleotide sequence ID" value="XM_062806216.1"/>
</dbReference>
<accession>A0AAE0LWD0</accession>
<dbReference type="Gene3D" id="3.50.50.60">
    <property type="entry name" value="FAD/NAD(P)-binding domain"/>
    <property type="match status" value="1"/>
</dbReference>
<sequence>MEPETFDVVVIGAGLTGINTAYRLQTEYPGIRTDSPMGVFGFSWRPWPHETSMAPAPAIKSYLEDCAAAEGIDKKIRFRHRVVSASWSSEEQRWTLQVEVTGEDGSIETKIIKAWWIINASGYYSYERPLPAVIPGIERFGGEVVHPQFWNEKVNHAGKKIVIIGSGATAVTLLPALAKTAESVTMLQRSPSYIFNLPGKDTTVTFLSRFMPRSWAAQIHWWQEIFLETLLVTFLTTFPTRGRRLVINNMRDQLPAGFDVDKHFNPRYNPFEQRLCFCPNGDFFKALHGPKPKAQVVTDTISTVTETGIQLTSGTTLEADMIVTATGLYFALLCGIAVSVDGTSVSDTLGQRYIWNGCMLEGVPNAGLITGYTAATWTPGADVRARQLIAVMRHMDGSGATGALPYIDPAERATMPAAPAVQLSSTYMVSALDRMPKVGAKAPWVNGANWAGDAWRLLTGSVTRGIRYTSGGKKDV</sequence>
<organism evidence="6 7">
    <name type="scientific">Chaetomium fimeti</name>
    <dbReference type="NCBI Taxonomy" id="1854472"/>
    <lineage>
        <taxon>Eukaryota</taxon>
        <taxon>Fungi</taxon>
        <taxon>Dikarya</taxon>
        <taxon>Ascomycota</taxon>
        <taxon>Pezizomycotina</taxon>
        <taxon>Sordariomycetes</taxon>
        <taxon>Sordariomycetidae</taxon>
        <taxon>Sordariales</taxon>
        <taxon>Chaetomiaceae</taxon>
        <taxon>Chaetomium</taxon>
    </lineage>
</organism>
<keyword evidence="5" id="KW-0503">Monooxygenase</keyword>
<dbReference type="SUPFAM" id="SSF51905">
    <property type="entry name" value="FAD/NAD(P)-binding domain"/>
    <property type="match status" value="1"/>
</dbReference>
<dbReference type="Pfam" id="PF00743">
    <property type="entry name" value="FMO-like"/>
    <property type="match status" value="1"/>
</dbReference>
<evidence type="ECO:0000256" key="2">
    <source>
        <dbReference type="ARBA" id="ARBA00022630"/>
    </source>
</evidence>
<comment type="caution">
    <text evidence="6">The sequence shown here is derived from an EMBL/GenBank/DDBJ whole genome shotgun (WGS) entry which is preliminary data.</text>
</comment>
<gene>
    <name evidence="6" type="ORF">B0H64DRAFT_437069</name>
</gene>
<evidence type="ECO:0000313" key="6">
    <source>
        <dbReference type="EMBL" id="KAK3299855.1"/>
    </source>
</evidence>
<protein>
    <submittedName>
        <fullName evidence="6">Uncharacterized protein</fullName>
    </submittedName>
</protein>
<keyword evidence="2" id="KW-0285">Flavoprotein</keyword>
<dbReference type="GO" id="GO:0050661">
    <property type="term" value="F:NADP binding"/>
    <property type="evidence" value="ECO:0007669"/>
    <property type="project" value="InterPro"/>
</dbReference>
<evidence type="ECO:0000256" key="5">
    <source>
        <dbReference type="ARBA" id="ARBA00023033"/>
    </source>
</evidence>
<comment type="cofactor">
    <cofactor evidence="1">
        <name>FAD</name>
        <dbReference type="ChEBI" id="CHEBI:57692"/>
    </cofactor>
</comment>
<dbReference type="PANTHER" id="PTHR43872">
    <property type="entry name" value="MONOOXYGENASE, PUTATIVE (AFU_ORTHOLOGUE AFUA_8G02570)-RELATED"/>
    <property type="match status" value="1"/>
</dbReference>
<dbReference type="PANTHER" id="PTHR43872:SF1">
    <property type="entry name" value="MONOOXYGENASE, PUTATIVE (AFU_ORTHOLOGUE AFUA_8G02570)-RELATED"/>
    <property type="match status" value="1"/>
</dbReference>
<name>A0AAE0LWD0_9PEZI</name>
<keyword evidence="7" id="KW-1185">Reference proteome</keyword>
<proteinExistence type="predicted"/>
<dbReference type="InterPro" id="IPR051820">
    <property type="entry name" value="FAD-binding_MO"/>
</dbReference>
<dbReference type="AlphaFoldDB" id="A0AAE0LWD0"/>
<evidence type="ECO:0000313" key="7">
    <source>
        <dbReference type="Proteomes" id="UP001278766"/>
    </source>
</evidence>
<dbReference type="GO" id="GO:0004499">
    <property type="term" value="F:N,N-dimethylaniline monooxygenase activity"/>
    <property type="evidence" value="ECO:0007669"/>
    <property type="project" value="InterPro"/>
</dbReference>
<dbReference type="GeneID" id="87843164"/>
<keyword evidence="3" id="KW-0274">FAD</keyword>
<reference evidence="6" key="2">
    <citation type="submission" date="2023-06" db="EMBL/GenBank/DDBJ databases">
        <authorList>
            <consortium name="Lawrence Berkeley National Laboratory"/>
            <person name="Haridas S."/>
            <person name="Hensen N."/>
            <person name="Bonometti L."/>
            <person name="Westerberg I."/>
            <person name="Brannstrom I.O."/>
            <person name="Guillou S."/>
            <person name="Cros-Aarteil S."/>
            <person name="Calhoun S."/>
            <person name="Kuo A."/>
            <person name="Mondo S."/>
            <person name="Pangilinan J."/>
            <person name="Riley R."/>
            <person name="Labutti K."/>
            <person name="Andreopoulos B."/>
            <person name="Lipzen A."/>
            <person name="Chen C."/>
            <person name="Yanf M."/>
            <person name="Daum C."/>
            <person name="Ng V."/>
            <person name="Clum A."/>
            <person name="Steindorff A."/>
            <person name="Ohm R."/>
            <person name="Martin F."/>
            <person name="Silar P."/>
            <person name="Natvig D."/>
            <person name="Lalanne C."/>
            <person name="Gautier V."/>
            <person name="Ament-Velasquez S.L."/>
            <person name="Kruys A."/>
            <person name="Hutchinson M.I."/>
            <person name="Powell A.J."/>
            <person name="Barry K."/>
            <person name="Miller A.N."/>
            <person name="Grigoriev I.V."/>
            <person name="Debuchy R."/>
            <person name="Gladieux P."/>
            <person name="Thoren M.H."/>
            <person name="Johannesson H."/>
        </authorList>
    </citation>
    <scope>NUCLEOTIDE SEQUENCE</scope>
    <source>
        <strain evidence="6">CBS 168.71</strain>
    </source>
</reference>
<evidence type="ECO:0000256" key="1">
    <source>
        <dbReference type="ARBA" id="ARBA00001974"/>
    </source>
</evidence>